<reference evidence="1" key="1">
    <citation type="journal article" date="2005" name="BMC Biol.">
        <title>The sequence of rice chromosomes 11 and 12, rich in disease resistance genes and recent gene duplications.</title>
        <authorList>
            <consortium name="The rice chromosomes 11 and 12 sequencing consortia"/>
        </authorList>
    </citation>
    <scope>NUCLEOTIDE SEQUENCE [LARGE SCALE GENOMIC DNA]</scope>
</reference>
<proteinExistence type="predicted"/>
<evidence type="ECO:0000313" key="1">
    <source>
        <dbReference type="EMBL" id="ABA98846.1"/>
    </source>
</evidence>
<sequence length="81" mass="8312">MAALPRVAVWRQKIHRCEGAAAVTRVDPMTAALTTHGGGGSGGGDGRQRRIWWWGYAAAVDLAVVRSDGGTAMGAGGPGRP</sequence>
<accession>Q2QP30</accession>
<protein>
    <submittedName>
        <fullName evidence="1">Expressed protein</fullName>
    </submittedName>
</protein>
<organism evidence="1">
    <name type="scientific">Oryza sativa subsp. japonica</name>
    <name type="common">Rice</name>
    <dbReference type="NCBI Taxonomy" id="39947"/>
    <lineage>
        <taxon>Eukaryota</taxon>
        <taxon>Viridiplantae</taxon>
        <taxon>Streptophyta</taxon>
        <taxon>Embryophyta</taxon>
        <taxon>Tracheophyta</taxon>
        <taxon>Spermatophyta</taxon>
        <taxon>Magnoliopsida</taxon>
        <taxon>Liliopsida</taxon>
        <taxon>Poales</taxon>
        <taxon>Poaceae</taxon>
        <taxon>BOP clade</taxon>
        <taxon>Oryzoideae</taxon>
        <taxon>Oryzeae</taxon>
        <taxon>Oryzinae</taxon>
        <taxon>Oryza</taxon>
        <taxon>Oryza sativa</taxon>
    </lineage>
</organism>
<reference evidence="1" key="3">
    <citation type="submission" date="2006-01" db="EMBL/GenBank/DDBJ databases">
        <authorList>
            <person name="Buell R."/>
        </authorList>
    </citation>
    <scope>NUCLEOTIDE SEQUENCE</scope>
</reference>
<dbReference type="AlphaFoldDB" id="Q2QP30"/>
<dbReference type="EMBL" id="DP000011">
    <property type="protein sequence ID" value="ABA98846.1"/>
    <property type="molecule type" value="Genomic_DNA"/>
</dbReference>
<reference evidence="1" key="2">
    <citation type="submission" date="2005-04" db="EMBL/GenBank/DDBJ databases">
        <authorList>
            <person name="Buell C.R."/>
            <person name="Wing R.A."/>
            <person name="McCombie W.A."/>
            <person name="Ouyang S."/>
        </authorList>
    </citation>
    <scope>NUCLEOTIDE SEQUENCE</scope>
</reference>
<name>Q2QP30_ORYSJ</name>
<gene>
    <name evidence="1" type="ordered locus">LOC_Os12g35870</name>
</gene>